<organism evidence="2">
    <name type="scientific">Castor canadensis</name>
    <name type="common">American beaver</name>
    <dbReference type="NCBI Taxonomy" id="51338"/>
    <lineage>
        <taxon>Eukaryota</taxon>
        <taxon>Metazoa</taxon>
        <taxon>Chordata</taxon>
        <taxon>Craniata</taxon>
        <taxon>Vertebrata</taxon>
        <taxon>Euteleostomi</taxon>
        <taxon>Mammalia</taxon>
        <taxon>Eutheria</taxon>
        <taxon>Euarchontoglires</taxon>
        <taxon>Glires</taxon>
        <taxon>Rodentia</taxon>
        <taxon>Castorimorpha</taxon>
        <taxon>Castoridae</taxon>
        <taxon>Castor</taxon>
    </lineage>
</organism>
<proteinExistence type="predicted"/>
<dbReference type="InterPro" id="IPR048765">
    <property type="entry name" value="PWP3A_3B_4_N"/>
</dbReference>
<name>A0A8C0XGL3_CASCN</name>
<dbReference type="Pfam" id="PF20887">
    <property type="entry name" value="PWP3A-B_N"/>
    <property type="match status" value="1"/>
</dbReference>
<evidence type="ECO:0000259" key="1">
    <source>
        <dbReference type="Pfam" id="PF20887"/>
    </source>
</evidence>
<protein>
    <recommendedName>
        <fullName evidence="1">PWWP domain-containing protein</fullName>
    </recommendedName>
</protein>
<feature type="domain" description="PWWP" evidence="1">
    <location>
        <begin position="3"/>
        <end position="69"/>
    </location>
</feature>
<evidence type="ECO:0000313" key="2">
    <source>
        <dbReference type="Ensembl" id="ENSCCNP00000022852.1"/>
    </source>
</evidence>
<dbReference type="InterPro" id="IPR040263">
    <property type="entry name" value="PWP3A_3B_4"/>
</dbReference>
<dbReference type="PANTHER" id="PTHR31333">
    <property type="entry name" value="PWWP DOMAIN-CONTAINING DNA REPAIR FACTOR 3 FAMILY MEMBER"/>
    <property type="match status" value="1"/>
</dbReference>
<dbReference type="PANTHER" id="PTHR31333:SF2">
    <property type="entry name" value="PWWP DOMAIN-CONTAINING DNA REPAIR FACTOR 4"/>
    <property type="match status" value="1"/>
</dbReference>
<dbReference type="Ensembl" id="ENSCCNT00000029244.1">
    <property type="protein sequence ID" value="ENSCCNP00000022852.1"/>
    <property type="gene ID" value="ENSCCNG00000022482.1"/>
</dbReference>
<accession>A0A8C0XGL3</accession>
<dbReference type="AlphaFoldDB" id="A0A8C0XGL3"/>
<reference evidence="2" key="1">
    <citation type="submission" date="2023-09" db="UniProtKB">
        <authorList>
            <consortium name="Ensembl"/>
        </authorList>
    </citation>
    <scope>IDENTIFICATION</scope>
</reference>
<sequence>MAYVLCRWKGHLWPAKVLSRLGTSATSDRGGLFPLEVEVLSTDEKIQVNSTDITALSVSRIEALASSAGITFSWILNPLRRGRLFQVT</sequence>